<feature type="transmembrane region" description="Helical" evidence="10">
    <location>
        <begin position="20"/>
        <end position="40"/>
    </location>
</feature>
<evidence type="ECO:0000313" key="12">
    <source>
        <dbReference type="Proteomes" id="UP001154078"/>
    </source>
</evidence>
<evidence type="ECO:0000313" key="11">
    <source>
        <dbReference type="EMBL" id="CAH0558934.1"/>
    </source>
</evidence>
<dbReference type="EC" id="2.7.1.108" evidence="3"/>
<feature type="transmembrane region" description="Helical" evidence="10">
    <location>
        <begin position="156"/>
        <end position="180"/>
    </location>
</feature>
<reference evidence="11" key="1">
    <citation type="submission" date="2021-12" db="EMBL/GenBank/DDBJ databases">
        <authorList>
            <person name="King R."/>
        </authorList>
    </citation>
    <scope>NUCLEOTIDE SEQUENCE</scope>
</reference>
<keyword evidence="12" id="KW-1185">Reference proteome</keyword>
<feature type="transmembrane region" description="Helical" evidence="10">
    <location>
        <begin position="97"/>
        <end position="113"/>
    </location>
</feature>
<feature type="transmembrane region" description="Helical" evidence="10">
    <location>
        <begin position="192"/>
        <end position="212"/>
    </location>
</feature>
<evidence type="ECO:0000256" key="6">
    <source>
        <dbReference type="ARBA" id="ARBA00022777"/>
    </source>
</evidence>
<feature type="transmembrane region" description="Helical" evidence="10">
    <location>
        <begin position="46"/>
        <end position="66"/>
    </location>
</feature>
<comment type="subcellular location">
    <subcellularLocation>
        <location evidence="1">Endoplasmic reticulum membrane</location>
        <topology evidence="1">Multi-pass membrane protein</topology>
    </subcellularLocation>
</comment>
<evidence type="ECO:0000256" key="5">
    <source>
        <dbReference type="ARBA" id="ARBA00022692"/>
    </source>
</evidence>
<keyword evidence="5 10" id="KW-0812">Transmembrane</keyword>
<evidence type="ECO:0000256" key="1">
    <source>
        <dbReference type="ARBA" id="ARBA00004477"/>
    </source>
</evidence>
<dbReference type="AlphaFoldDB" id="A0A9P0B8I4"/>
<feature type="transmembrane region" description="Helical" evidence="10">
    <location>
        <begin position="265"/>
        <end position="281"/>
    </location>
</feature>
<dbReference type="GO" id="GO:0005789">
    <property type="term" value="C:endoplasmic reticulum membrane"/>
    <property type="evidence" value="ECO:0007669"/>
    <property type="project" value="UniProtKB-SubCell"/>
</dbReference>
<dbReference type="OrthoDB" id="377083at2759"/>
<feature type="transmembrane region" description="Helical" evidence="10">
    <location>
        <begin position="232"/>
        <end position="253"/>
    </location>
</feature>
<dbReference type="InterPro" id="IPR032974">
    <property type="entry name" value="Polypren_kinase"/>
</dbReference>
<evidence type="ECO:0000256" key="3">
    <source>
        <dbReference type="ARBA" id="ARBA00012132"/>
    </source>
</evidence>
<feature type="transmembrane region" description="Helical" evidence="10">
    <location>
        <begin position="73"/>
        <end position="91"/>
    </location>
</feature>
<keyword evidence="4" id="KW-0808">Transferase</keyword>
<dbReference type="Proteomes" id="UP001154078">
    <property type="component" value="Chromosome 6"/>
</dbReference>
<accession>A0A9P0B8I4</accession>
<gene>
    <name evidence="11" type="ORF">MELIAE_LOCUS9143</name>
</gene>
<evidence type="ECO:0000256" key="8">
    <source>
        <dbReference type="ARBA" id="ARBA00022989"/>
    </source>
</evidence>
<name>A0A9P0B8I4_BRAAE</name>
<dbReference type="PANTHER" id="PTHR13205:SF15">
    <property type="entry name" value="DOLICHOL KINASE"/>
    <property type="match status" value="1"/>
</dbReference>
<evidence type="ECO:0000256" key="4">
    <source>
        <dbReference type="ARBA" id="ARBA00022679"/>
    </source>
</evidence>
<evidence type="ECO:0000256" key="9">
    <source>
        <dbReference type="ARBA" id="ARBA00023136"/>
    </source>
</evidence>
<organism evidence="11 12">
    <name type="scientific">Brassicogethes aeneus</name>
    <name type="common">Rape pollen beetle</name>
    <name type="synonym">Meligethes aeneus</name>
    <dbReference type="NCBI Taxonomy" id="1431903"/>
    <lineage>
        <taxon>Eukaryota</taxon>
        <taxon>Metazoa</taxon>
        <taxon>Ecdysozoa</taxon>
        <taxon>Arthropoda</taxon>
        <taxon>Hexapoda</taxon>
        <taxon>Insecta</taxon>
        <taxon>Pterygota</taxon>
        <taxon>Neoptera</taxon>
        <taxon>Endopterygota</taxon>
        <taxon>Coleoptera</taxon>
        <taxon>Polyphaga</taxon>
        <taxon>Cucujiformia</taxon>
        <taxon>Nitidulidae</taxon>
        <taxon>Meligethinae</taxon>
        <taxon>Brassicogethes</taxon>
    </lineage>
</organism>
<feature type="transmembrane region" description="Helical" evidence="10">
    <location>
        <begin position="328"/>
        <end position="348"/>
    </location>
</feature>
<keyword evidence="7" id="KW-0256">Endoplasmic reticulum</keyword>
<proteinExistence type="inferred from homology"/>
<keyword evidence="6" id="KW-0418">Kinase</keyword>
<dbReference type="EMBL" id="OV121137">
    <property type="protein sequence ID" value="CAH0558934.1"/>
    <property type="molecule type" value="Genomic_DNA"/>
</dbReference>
<dbReference type="PANTHER" id="PTHR13205">
    <property type="entry name" value="TRANSMEMBRANE PROTEIN 15-RELATED"/>
    <property type="match status" value="1"/>
</dbReference>
<feature type="transmembrane region" description="Helical" evidence="10">
    <location>
        <begin position="401"/>
        <end position="419"/>
    </location>
</feature>
<protein>
    <recommendedName>
        <fullName evidence="3">dolichol kinase</fullName>
        <ecNumber evidence="3">2.7.1.108</ecNumber>
    </recommendedName>
</protein>
<dbReference type="GO" id="GO:0004168">
    <property type="term" value="F:dolichol kinase activity"/>
    <property type="evidence" value="ECO:0007669"/>
    <property type="project" value="UniProtKB-EC"/>
</dbReference>
<feature type="transmembrane region" description="Helical" evidence="10">
    <location>
        <begin position="360"/>
        <end position="380"/>
    </location>
</feature>
<evidence type="ECO:0000256" key="10">
    <source>
        <dbReference type="SAM" id="Phobius"/>
    </source>
</evidence>
<evidence type="ECO:0000256" key="2">
    <source>
        <dbReference type="ARBA" id="ARBA00010794"/>
    </source>
</evidence>
<keyword evidence="8 10" id="KW-1133">Transmembrane helix</keyword>
<sequence length="464" mass="51825">MVKDSSILILTRPRANDGIWLTLLLPISIITSTLTHPIVLTPTYKLVAVFCVGLISTSLVFYYQYLKKEPLQLLSLWHVPSIILSGLIFNLYLNKDLIFSIISALFCTLFYYYKLKWTLLKFPHSFTIGEACLIAQALVLILFSTALNLLSLSNKVFISNMQVSTLIIQVGLSGIGVIAYSTNVFKIKNVIFFYLIFVTVVIMGVLLPVHIILKRSPILWILELMLYDISSIKLISFWVICSLVAVIAVRNQIYFKEKATTSQRKVFHILAVSVFVPGLIYKCSFLYLASGVVLGIFFCLEILRIKNIPPIGKYLQDGFSVFSDEKDCGIVAFTPIYLLTGCALPLWIHPAPCDPTDSASFSLLPLLSGVLTIGIGDTAASVIGSNYGKHKWKGSSKTIEGTMACIFSQFAFVMLLNYLDWIRNMTTFLYIKTAVAILLTSIVEAKTTQVDNLVLPLIMYIILI</sequence>
<comment type="similarity">
    <text evidence="2">Belongs to the polyprenol kinase family.</text>
</comment>
<keyword evidence="9 10" id="KW-0472">Membrane</keyword>
<evidence type="ECO:0000256" key="7">
    <source>
        <dbReference type="ARBA" id="ARBA00022824"/>
    </source>
</evidence>
<dbReference type="GO" id="GO:0043048">
    <property type="term" value="P:dolichyl monophosphate biosynthetic process"/>
    <property type="evidence" value="ECO:0007669"/>
    <property type="project" value="TreeGrafter"/>
</dbReference>
<feature type="transmembrane region" description="Helical" evidence="10">
    <location>
        <begin position="125"/>
        <end position="150"/>
    </location>
</feature>